<evidence type="ECO:0008006" key="3">
    <source>
        <dbReference type="Google" id="ProtNLM"/>
    </source>
</evidence>
<name>A0A507APQ2_9PEZI</name>
<dbReference type="SUPFAM" id="SSF53335">
    <property type="entry name" value="S-adenosyl-L-methionine-dependent methyltransferases"/>
    <property type="match status" value="1"/>
</dbReference>
<evidence type="ECO:0000313" key="2">
    <source>
        <dbReference type="Proteomes" id="UP000319257"/>
    </source>
</evidence>
<dbReference type="RefSeq" id="XP_030991088.1">
    <property type="nucleotide sequence ID" value="XM_031144384.1"/>
</dbReference>
<accession>A0A507APQ2</accession>
<organism evidence="1 2">
    <name type="scientific">Thyridium curvatum</name>
    <dbReference type="NCBI Taxonomy" id="1093900"/>
    <lineage>
        <taxon>Eukaryota</taxon>
        <taxon>Fungi</taxon>
        <taxon>Dikarya</taxon>
        <taxon>Ascomycota</taxon>
        <taxon>Pezizomycotina</taxon>
        <taxon>Sordariomycetes</taxon>
        <taxon>Sordariomycetidae</taxon>
        <taxon>Thyridiales</taxon>
        <taxon>Thyridiaceae</taxon>
        <taxon>Thyridium</taxon>
    </lineage>
</organism>
<dbReference type="InterPro" id="IPR029063">
    <property type="entry name" value="SAM-dependent_MTases_sf"/>
</dbReference>
<reference evidence="1 2" key="1">
    <citation type="submission" date="2019-06" db="EMBL/GenBank/DDBJ databases">
        <title>Draft genome sequence of the filamentous fungus Phialemoniopsis curvata isolated from diesel fuel.</title>
        <authorList>
            <person name="Varaljay V.A."/>
            <person name="Lyon W.J."/>
            <person name="Crouch A.L."/>
            <person name="Drake C.E."/>
            <person name="Hollomon J.M."/>
            <person name="Nadeau L.J."/>
            <person name="Nunn H.S."/>
            <person name="Stevenson B.S."/>
            <person name="Bojanowski C.L."/>
            <person name="Crookes-Goodson W.J."/>
        </authorList>
    </citation>
    <scope>NUCLEOTIDE SEQUENCE [LARGE SCALE GENOMIC DNA]</scope>
    <source>
        <strain evidence="1 2">D216</strain>
    </source>
</reference>
<dbReference type="Proteomes" id="UP000319257">
    <property type="component" value="Unassembled WGS sequence"/>
</dbReference>
<dbReference type="STRING" id="1093900.A0A507APQ2"/>
<gene>
    <name evidence="1" type="ORF">E0L32_009421</name>
</gene>
<dbReference type="EMBL" id="SKBQ01000068">
    <property type="protein sequence ID" value="TPX09377.1"/>
    <property type="molecule type" value="Genomic_DNA"/>
</dbReference>
<comment type="caution">
    <text evidence="1">The sequence shown here is derived from an EMBL/GenBank/DDBJ whole genome shotgun (WGS) entry which is preliminary data.</text>
</comment>
<dbReference type="AlphaFoldDB" id="A0A507APQ2"/>
<sequence length="195" mass="21757">MWFNANESRQVADSRLLALQDYRGPDDMVFVANAILPILEANKDYLQYFDEVLLSIEYPQQRIWQPTQTYGAATTRAWPGTPESSLNREFDYHHMQEHGGQPKTVNDISAGNATFSEKLRAEFDPVVVFVLSPDNAALADPCLGKDIFTQRVDGAEEVDILAEDSADIVFTANLMHYCDQQKAVAAIVEQLGPCG</sequence>
<dbReference type="InParanoid" id="A0A507APQ2"/>
<evidence type="ECO:0000313" key="1">
    <source>
        <dbReference type="EMBL" id="TPX09377.1"/>
    </source>
</evidence>
<dbReference type="OrthoDB" id="10027013at2759"/>
<dbReference type="GeneID" id="41976868"/>
<keyword evidence="2" id="KW-1185">Reference proteome</keyword>
<dbReference type="Gene3D" id="3.40.50.150">
    <property type="entry name" value="Vaccinia Virus protein VP39"/>
    <property type="match status" value="1"/>
</dbReference>
<proteinExistence type="predicted"/>
<protein>
    <recommendedName>
        <fullName evidence="3">Methyltransferase type 11 domain-containing protein</fullName>
    </recommendedName>
</protein>